<evidence type="ECO:0000313" key="10">
    <source>
        <dbReference type="Proteomes" id="UP000829517"/>
    </source>
</evidence>
<evidence type="ECO:0000256" key="3">
    <source>
        <dbReference type="ARBA" id="ARBA00022729"/>
    </source>
</evidence>
<reference evidence="9 10" key="1">
    <citation type="submission" date="2021-01" db="EMBL/GenBank/DDBJ databases">
        <title>Genome sequencing of Joostella atrarenae M1-2 (= KCTC 23194).</title>
        <authorList>
            <person name="Zakaria M.R."/>
            <person name="Lam M.Q."/>
            <person name="Chong C.S."/>
        </authorList>
    </citation>
    <scope>NUCLEOTIDE SEQUENCE [LARGE SCALE GENOMIC DNA]</scope>
    <source>
        <strain evidence="9 10">M1-2</strain>
    </source>
</reference>
<protein>
    <submittedName>
        <fullName evidence="9">RagB/SusD family nutrient uptake outer membrane protein</fullName>
    </submittedName>
</protein>
<evidence type="ECO:0000256" key="5">
    <source>
        <dbReference type="ARBA" id="ARBA00023237"/>
    </source>
</evidence>
<evidence type="ECO:0000259" key="7">
    <source>
        <dbReference type="Pfam" id="PF07980"/>
    </source>
</evidence>
<dbReference type="SUPFAM" id="SSF48452">
    <property type="entry name" value="TPR-like"/>
    <property type="match status" value="1"/>
</dbReference>
<gene>
    <name evidence="9" type="ORF">JM658_11110</name>
</gene>
<proteinExistence type="inferred from homology"/>
<keyword evidence="10" id="KW-1185">Reference proteome</keyword>
<dbReference type="Proteomes" id="UP000829517">
    <property type="component" value="Unassembled WGS sequence"/>
</dbReference>
<keyword evidence="5" id="KW-0998">Cell outer membrane</keyword>
<keyword evidence="3 6" id="KW-0732">Signal</keyword>
<evidence type="ECO:0000256" key="2">
    <source>
        <dbReference type="ARBA" id="ARBA00006275"/>
    </source>
</evidence>
<feature type="signal peptide" evidence="6">
    <location>
        <begin position="1"/>
        <end position="22"/>
    </location>
</feature>
<name>A0ABS9J4W7_9FLAO</name>
<evidence type="ECO:0000256" key="4">
    <source>
        <dbReference type="ARBA" id="ARBA00023136"/>
    </source>
</evidence>
<comment type="subcellular location">
    <subcellularLocation>
        <location evidence="1">Cell outer membrane</location>
    </subcellularLocation>
</comment>
<organism evidence="9 10">
    <name type="scientific">Joostella atrarenae</name>
    <dbReference type="NCBI Taxonomy" id="679257"/>
    <lineage>
        <taxon>Bacteria</taxon>
        <taxon>Pseudomonadati</taxon>
        <taxon>Bacteroidota</taxon>
        <taxon>Flavobacteriia</taxon>
        <taxon>Flavobacteriales</taxon>
        <taxon>Flavobacteriaceae</taxon>
        <taxon>Joostella</taxon>
    </lineage>
</organism>
<evidence type="ECO:0000256" key="6">
    <source>
        <dbReference type="SAM" id="SignalP"/>
    </source>
</evidence>
<comment type="caution">
    <text evidence="9">The sequence shown here is derived from an EMBL/GenBank/DDBJ whole genome shotgun (WGS) entry which is preliminary data.</text>
</comment>
<feature type="chain" id="PRO_5046740884" evidence="6">
    <location>
        <begin position="23"/>
        <end position="471"/>
    </location>
</feature>
<dbReference type="Gene3D" id="2.20.20.130">
    <property type="match status" value="1"/>
</dbReference>
<feature type="domain" description="SusD-like N-terminal" evidence="8">
    <location>
        <begin position="24"/>
        <end position="232"/>
    </location>
</feature>
<keyword evidence="4" id="KW-0472">Membrane</keyword>
<dbReference type="RefSeq" id="WP_236959343.1">
    <property type="nucleotide sequence ID" value="NZ_JAETXX010000007.1"/>
</dbReference>
<dbReference type="CDD" id="cd08977">
    <property type="entry name" value="SusD"/>
    <property type="match status" value="1"/>
</dbReference>
<dbReference type="InterPro" id="IPR012944">
    <property type="entry name" value="SusD_RagB_dom"/>
</dbReference>
<dbReference type="Pfam" id="PF07980">
    <property type="entry name" value="SusD_RagB"/>
    <property type="match status" value="1"/>
</dbReference>
<sequence>MTINIKNIIICLCAIIALTACSSDFLDIDPEQNVPSENAVTDIKTLQTAINGVYSKLQSDAYYGRSMYVIPELMADNLYLSSRNTGRYLDFDNFIVNEENSYVEDTWNAIYEVIANATKAINGGEKLESTTPEQQKEIDQLIGEAYAIRALAHFDLSRLFAQPYNFTANADHLGVPIVSISTDENISPKRNTVSEVYAQINNDLSTAILNMTSTNNDGRFTKYAAKALAARVAIYQENYSNAIKYSSEVIAEGGYSLISNENYNDIWESEFNSESIFEIINTIADNEGTNSLGHYFDPSGYADALVTPNLYSSYDENDVRKTAITEGSKQGAEEDALFVYKFPKGTQYTDNIRILRLAEQYLIRAEAYAKNNEYEKAQTDLETIMRRANPNAIDVTETGQALIDKVIEERRKELAFEGNRLFDLNRNKKDIQIIQGENIIDASYPNDKFILPIPLDELNANPNIKPQNPGY</sequence>
<evidence type="ECO:0000256" key="1">
    <source>
        <dbReference type="ARBA" id="ARBA00004442"/>
    </source>
</evidence>
<dbReference type="Gene3D" id="1.25.40.900">
    <property type="match status" value="1"/>
</dbReference>
<accession>A0ABS9J4W7</accession>
<feature type="domain" description="RagB/SusD" evidence="7">
    <location>
        <begin position="345"/>
        <end position="471"/>
    </location>
</feature>
<dbReference type="InterPro" id="IPR033985">
    <property type="entry name" value="SusD-like_N"/>
</dbReference>
<dbReference type="PROSITE" id="PS51257">
    <property type="entry name" value="PROKAR_LIPOPROTEIN"/>
    <property type="match status" value="1"/>
</dbReference>
<evidence type="ECO:0000259" key="8">
    <source>
        <dbReference type="Pfam" id="PF14322"/>
    </source>
</evidence>
<dbReference type="Pfam" id="PF14322">
    <property type="entry name" value="SusD-like_3"/>
    <property type="match status" value="1"/>
</dbReference>
<dbReference type="Gene3D" id="1.25.40.390">
    <property type="match status" value="1"/>
</dbReference>
<evidence type="ECO:0000313" key="9">
    <source>
        <dbReference type="EMBL" id="MCF8715378.1"/>
    </source>
</evidence>
<comment type="similarity">
    <text evidence="2">Belongs to the SusD family.</text>
</comment>
<dbReference type="InterPro" id="IPR011990">
    <property type="entry name" value="TPR-like_helical_dom_sf"/>
</dbReference>
<dbReference type="EMBL" id="JAETXX010000007">
    <property type="protein sequence ID" value="MCF8715378.1"/>
    <property type="molecule type" value="Genomic_DNA"/>
</dbReference>